<dbReference type="PANTHER" id="PTHR38248">
    <property type="entry name" value="FUNK1 6"/>
    <property type="match status" value="1"/>
</dbReference>
<evidence type="ECO:0000259" key="2">
    <source>
        <dbReference type="Pfam" id="PF17667"/>
    </source>
</evidence>
<dbReference type="InterPro" id="IPR011009">
    <property type="entry name" value="Kinase-like_dom_sf"/>
</dbReference>
<dbReference type="HOGENOM" id="CLU_045218_1_0_1"/>
<dbReference type="AlphaFoldDB" id="A0A0C9ZVT8"/>
<protein>
    <recommendedName>
        <fullName evidence="2">Fungal-type protein kinase domain-containing protein</fullName>
    </recommendedName>
</protein>
<feature type="domain" description="Fungal-type protein kinase" evidence="2">
    <location>
        <begin position="63"/>
        <end position="197"/>
    </location>
</feature>
<evidence type="ECO:0000256" key="1">
    <source>
        <dbReference type="SAM" id="MobiDB-lite"/>
    </source>
</evidence>
<dbReference type="EMBL" id="KN835932">
    <property type="protein sequence ID" value="KIK33486.1"/>
    <property type="molecule type" value="Genomic_DNA"/>
</dbReference>
<feature type="compositionally biased region" description="Polar residues" evidence="1">
    <location>
        <begin position="1"/>
        <end position="19"/>
    </location>
</feature>
<name>A0A0C9ZVT8_9AGAM</name>
<feature type="region of interest" description="Disordered" evidence="1">
    <location>
        <begin position="1"/>
        <end position="22"/>
    </location>
</feature>
<evidence type="ECO:0000313" key="3">
    <source>
        <dbReference type="EMBL" id="KIK33486.1"/>
    </source>
</evidence>
<keyword evidence="4" id="KW-1185">Reference proteome</keyword>
<dbReference type="STRING" id="930992.A0A0C9ZVT8"/>
<dbReference type="PANTHER" id="PTHR38248:SF2">
    <property type="entry name" value="FUNK1 11"/>
    <property type="match status" value="1"/>
</dbReference>
<dbReference type="Gene3D" id="1.10.510.10">
    <property type="entry name" value="Transferase(Phosphotransferase) domain 1"/>
    <property type="match status" value="1"/>
</dbReference>
<dbReference type="InParanoid" id="A0A0C9ZVT8"/>
<reference evidence="4" key="2">
    <citation type="submission" date="2015-01" db="EMBL/GenBank/DDBJ databases">
        <title>Evolutionary Origins and Diversification of the Mycorrhizal Mutualists.</title>
        <authorList>
            <consortium name="DOE Joint Genome Institute"/>
            <consortium name="Mycorrhizal Genomics Consortium"/>
            <person name="Kohler A."/>
            <person name="Kuo A."/>
            <person name="Nagy L.G."/>
            <person name="Floudas D."/>
            <person name="Copeland A."/>
            <person name="Barry K.W."/>
            <person name="Cichocki N."/>
            <person name="Veneault-Fourrey C."/>
            <person name="LaButti K."/>
            <person name="Lindquist E.A."/>
            <person name="Lipzen A."/>
            <person name="Lundell T."/>
            <person name="Morin E."/>
            <person name="Murat C."/>
            <person name="Riley R."/>
            <person name="Ohm R."/>
            <person name="Sun H."/>
            <person name="Tunlid A."/>
            <person name="Henrissat B."/>
            <person name="Grigoriev I.V."/>
            <person name="Hibbett D.S."/>
            <person name="Martin F."/>
        </authorList>
    </citation>
    <scope>NUCLEOTIDE SEQUENCE [LARGE SCALE GENOMIC DNA]</scope>
    <source>
        <strain evidence="4">UH-Slu-Lm8-n1</strain>
    </source>
</reference>
<proteinExistence type="predicted"/>
<dbReference type="InterPro" id="IPR040976">
    <property type="entry name" value="Pkinase_fungal"/>
</dbReference>
<accession>A0A0C9ZVT8</accession>
<dbReference type="Pfam" id="PF17667">
    <property type="entry name" value="Pkinase_fungal"/>
    <property type="match status" value="1"/>
</dbReference>
<sequence length="306" mass="35224">MPRSTESCDTPASQQSSFSPARLVPSVPSRFNSPIRLNYNGCTLPELPWHHTFTNPMSAMREALGVPEPTTGSRVFYILVFRKLRPITELHGQQLFDVWHQCILCHMALWKKGVYHRDVSPPNLMWYTKDGKLIGVLNDYDLSSLATEPGPRGNERTGTLPFIMMAIDLLTKRGQRGEVKHLFRHDLESFVWCFAWISLRYKKGVLRPRGSRPFDEWATSDAVACGEKKLFLQTYRQVPNGTRRGHPGWQFIRKCLFVLARRQFSRSEKEKPLAQESELESDMDEFLDSLKLTQGWAKLSKPSPKQ</sequence>
<reference evidence="3 4" key="1">
    <citation type="submission" date="2014-04" db="EMBL/GenBank/DDBJ databases">
        <authorList>
            <consortium name="DOE Joint Genome Institute"/>
            <person name="Kuo A."/>
            <person name="Ruytinx J."/>
            <person name="Rineau F."/>
            <person name="Colpaert J."/>
            <person name="Kohler A."/>
            <person name="Nagy L.G."/>
            <person name="Floudas D."/>
            <person name="Copeland A."/>
            <person name="Barry K.W."/>
            <person name="Cichocki N."/>
            <person name="Veneault-Fourrey C."/>
            <person name="LaButti K."/>
            <person name="Lindquist E.A."/>
            <person name="Lipzen A."/>
            <person name="Lundell T."/>
            <person name="Morin E."/>
            <person name="Murat C."/>
            <person name="Sun H."/>
            <person name="Tunlid A."/>
            <person name="Henrissat B."/>
            <person name="Grigoriev I.V."/>
            <person name="Hibbett D.S."/>
            <person name="Martin F."/>
            <person name="Nordberg H.P."/>
            <person name="Cantor M.N."/>
            <person name="Hua S.X."/>
        </authorList>
    </citation>
    <scope>NUCLEOTIDE SEQUENCE [LARGE SCALE GENOMIC DNA]</scope>
    <source>
        <strain evidence="3 4">UH-Slu-Lm8-n1</strain>
    </source>
</reference>
<evidence type="ECO:0000313" key="4">
    <source>
        <dbReference type="Proteomes" id="UP000054485"/>
    </source>
</evidence>
<organism evidence="3 4">
    <name type="scientific">Suillus luteus UH-Slu-Lm8-n1</name>
    <dbReference type="NCBI Taxonomy" id="930992"/>
    <lineage>
        <taxon>Eukaryota</taxon>
        <taxon>Fungi</taxon>
        <taxon>Dikarya</taxon>
        <taxon>Basidiomycota</taxon>
        <taxon>Agaricomycotina</taxon>
        <taxon>Agaricomycetes</taxon>
        <taxon>Agaricomycetidae</taxon>
        <taxon>Boletales</taxon>
        <taxon>Suillineae</taxon>
        <taxon>Suillaceae</taxon>
        <taxon>Suillus</taxon>
    </lineage>
</organism>
<dbReference type="Proteomes" id="UP000054485">
    <property type="component" value="Unassembled WGS sequence"/>
</dbReference>
<dbReference type="OrthoDB" id="5569250at2759"/>
<dbReference type="SUPFAM" id="SSF56112">
    <property type="entry name" value="Protein kinase-like (PK-like)"/>
    <property type="match status" value="1"/>
</dbReference>
<gene>
    <name evidence="3" type="ORF">CY34DRAFT_813573</name>
</gene>